<evidence type="ECO:0000313" key="2">
    <source>
        <dbReference type="EnsemblMetazoa" id="ACOM031461-PA.1"/>
    </source>
</evidence>
<dbReference type="AlphaFoldDB" id="A0A8W7PHA7"/>
<name>A0A8W7PHA7_ANOCL</name>
<dbReference type="Proteomes" id="UP000075882">
    <property type="component" value="Unassembled WGS sequence"/>
</dbReference>
<sequence>MQNIKARVLLLLSFVVLLVGLADGLPVPNIIDAPRHKDDSIPSAIAGNPRPLLDGDAKTIIYDLAATITDEGFDAMESTNIGFLWNPLARFFSPLWLHQHLPVEIGPYLLQLLVDHVKAGPIVRLAAPALAHQIVHVILQVDLVRQPEVGDLHHHMVIDQTVAGGQIAVHKLALGQVHHAGRDLVRNVEQIAVRQLGADAVRPVLLRERGALAQELVQIAARHKLEQQTHRAADGADAEQLHDVGMVKFGQQAGFPLEIHLQLRTGPVVVDVRGQLVDVDALAVLCGGGWVVPGSARLSAIAPVPRHTVAKQHHQPSSSSPAWSHPKVSFVPPPCRSAAAEVETAPTGLGVVRDASSTVPTATQRPSTSSEVLIFCASFNRSPTVPVFLSRSEPARSQNLYTDWEMRCVAMECVMTVTVKMLCDRLELLFTSVAPYVALCSPYCSRAYASSFVPAYSVDSPLMNALPSFDSTFIALRLP</sequence>
<organism evidence="2">
    <name type="scientific">Anopheles coluzzii</name>
    <name type="common">African malaria mosquito</name>
    <dbReference type="NCBI Taxonomy" id="1518534"/>
    <lineage>
        <taxon>Eukaryota</taxon>
        <taxon>Metazoa</taxon>
        <taxon>Ecdysozoa</taxon>
        <taxon>Arthropoda</taxon>
        <taxon>Hexapoda</taxon>
        <taxon>Insecta</taxon>
        <taxon>Pterygota</taxon>
        <taxon>Neoptera</taxon>
        <taxon>Endopterygota</taxon>
        <taxon>Diptera</taxon>
        <taxon>Nematocera</taxon>
        <taxon>Culicoidea</taxon>
        <taxon>Culicidae</taxon>
        <taxon>Anophelinae</taxon>
        <taxon>Anopheles</taxon>
    </lineage>
</organism>
<feature type="signal peptide" evidence="1">
    <location>
        <begin position="1"/>
        <end position="24"/>
    </location>
</feature>
<reference evidence="2" key="1">
    <citation type="submission" date="2022-08" db="UniProtKB">
        <authorList>
            <consortium name="EnsemblMetazoa"/>
        </authorList>
    </citation>
    <scope>IDENTIFICATION</scope>
</reference>
<protein>
    <recommendedName>
        <fullName evidence="3">Membrane-associated protein</fullName>
    </recommendedName>
</protein>
<proteinExistence type="predicted"/>
<evidence type="ECO:0000256" key="1">
    <source>
        <dbReference type="SAM" id="SignalP"/>
    </source>
</evidence>
<dbReference type="EnsemblMetazoa" id="ACOM031461-RA">
    <property type="protein sequence ID" value="ACOM031461-PA.1"/>
    <property type="gene ID" value="ACOM031461"/>
</dbReference>
<keyword evidence="1" id="KW-0732">Signal</keyword>
<feature type="chain" id="PRO_5036492873" description="Membrane-associated protein" evidence="1">
    <location>
        <begin position="25"/>
        <end position="479"/>
    </location>
</feature>
<evidence type="ECO:0008006" key="3">
    <source>
        <dbReference type="Google" id="ProtNLM"/>
    </source>
</evidence>
<accession>A0A8W7PHA7</accession>